<dbReference type="PANTHER" id="PTHR43176">
    <property type="entry name" value="3-HYDROXYISOBUTYRYL-COA HYDROLASE-RELATED"/>
    <property type="match status" value="1"/>
</dbReference>
<keyword evidence="3" id="KW-0378">Hydrolase</keyword>
<dbReference type="PANTHER" id="PTHR43176:SF3">
    <property type="entry name" value="3-HYDROXYISOBUTYRYL-COA HYDROLASE, MITOCHONDRIAL"/>
    <property type="match status" value="1"/>
</dbReference>
<dbReference type="InterPro" id="IPR045004">
    <property type="entry name" value="ECH_dom"/>
</dbReference>
<dbReference type="Proteomes" id="UP001230188">
    <property type="component" value="Unassembled WGS sequence"/>
</dbReference>
<organism evidence="5 6">
    <name type="scientific">Chrysophaeum taylorii</name>
    <dbReference type="NCBI Taxonomy" id="2483200"/>
    <lineage>
        <taxon>Eukaryota</taxon>
        <taxon>Sar</taxon>
        <taxon>Stramenopiles</taxon>
        <taxon>Ochrophyta</taxon>
        <taxon>Pelagophyceae</taxon>
        <taxon>Pelagomonadales</taxon>
        <taxon>Pelagomonadaceae</taxon>
        <taxon>Chrysophaeum</taxon>
    </lineage>
</organism>
<dbReference type="EC" id="3.1.2.4" evidence="2"/>
<protein>
    <recommendedName>
        <fullName evidence="2">3-hydroxyisobutyryl-CoA hydrolase</fullName>
        <ecNumber evidence="2">3.1.2.4</ecNumber>
    </recommendedName>
</protein>
<accession>A0AAD7XKW9</accession>
<evidence type="ECO:0000313" key="6">
    <source>
        <dbReference type="Proteomes" id="UP001230188"/>
    </source>
</evidence>
<comment type="catalytic activity">
    <reaction evidence="1">
        <text>3-hydroxy-2-methylpropanoyl-CoA + H2O = 3-hydroxy-2-methylpropanoate + CoA + H(+)</text>
        <dbReference type="Rhea" id="RHEA:20888"/>
        <dbReference type="ChEBI" id="CHEBI:11805"/>
        <dbReference type="ChEBI" id="CHEBI:15377"/>
        <dbReference type="ChEBI" id="CHEBI:15378"/>
        <dbReference type="ChEBI" id="CHEBI:57287"/>
        <dbReference type="ChEBI" id="CHEBI:57340"/>
        <dbReference type="EC" id="3.1.2.4"/>
    </reaction>
</comment>
<proteinExistence type="predicted"/>
<dbReference type="CDD" id="cd06558">
    <property type="entry name" value="crotonase-like"/>
    <property type="match status" value="1"/>
</dbReference>
<evidence type="ECO:0000256" key="1">
    <source>
        <dbReference type="ARBA" id="ARBA00001709"/>
    </source>
</evidence>
<dbReference type="GO" id="GO:0003860">
    <property type="term" value="F:3-hydroxyisobutyryl-CoA hydrolase activity"/>
    <property type="evidence" value="ECO:0007669"/>
    <property type="project" value="UniProtKB-EC"/>
</dbReference>
<dbReference type="GO" id="GO:0006574">
    <property type="term" value="P:L-valine catabolic process"/>
    <property type="evidence" value="ECO:0007669"/>
    <property type="project" value="TreeGrafter"/>
</dbReference>
<dbReference type="InterPro" id="IPR029045">
    <property type="entry name" value="ClpP/crotonase-like_dom_sf"/>
</dbReference>
<feature type="domain" description="Enoyl-CoA hydratase/isomerase" evidence="4">
    <location>
        <begin position="19"/>
        <end position="347"/>
    </location>
</feature>
<dbReference type="SUPFAM" id="SSF52096">
    <property type="entry name" value="ClpP/crotonase"/>
    <property type="match status" value="1"/>
</dbReference>
<comment type="caution">
    <text evidence="5">The sequence shown here is derived from an EMBL/GenBank/DDBJ whole genome shotgun (WGS) entry which is preliminary data.</text>
</comment>
<gene>
    <name evidence="5" type="ORF">CTAYLR_005603</name>
</gene>
<sequence>MSSSSSSVVVERLGACVVSITLNRPKKLNALDPIMIGELTAAVEAVRRGIVVMRGEGKAFCAGGDVAGVRAANLKNNAPDEGMSFFRNEYSLNALLGRLGQPSSPVKQVSLWDGIVMGGGAGLSVHGRFRVATERSVFAMPETAIGFFPDVGASYVLSRMPKRTGFYAALTGARLRPADLVYSGLATHYVQRDRLDALIDDLKLCEEGEEEDNTKLDAAVQGVLDAASSPPPDASGLEQHADAIDLCFSQPTVDAILARLRSSSSSSSSVFEAETAETLAAMSPTSLAITLESLRRAEHATLDEVLATDLRLAARLVDPTITPLPDFFEGVRAVLVDKDRNPQWHAPDARFPSVK</sequence>
<dbReference type="EMBL" id="JAQMWT010000538">
    <property type="protein sequence ID" value="KAJ8599850.1"/>
    <property type="molecule type" value="Genomic_DNA"/>
</dbReference>
<dbReference type="NCBIfam" id="NF004127">
    <property type="entry name" value="PRK05617.1"/>
    <property type="match status" value="1"/>
</dbReference>
<name>A0AAD7XKW9_9STRA</name>
<evidence type="ECO:0000256" key="3">
    <source>
        <dbReference type="ARBA" id="ARBA00022801"/>
    </source>
</evidence>
<evidence type="ECO:0000259" key="4">
    <source>
        <dbReference type="Pfam" id="PF16113"/>
    </source>
</evidence>
<dbReference type="Gene3D" id="3.90.226.10">
    <property type="entry name" value="2-enoyl-CoA Hydratase, Chain A, domain 1"/>
    <property type="match status" value="1"/>
</dbReference>
<dbReference type="AlphaFoldDB" id="A0AAD7XKW9"/>
<evidence type="ECO:0000313" key="5">
    <source>
        <dbReference type="EMBL" id="KAJ8599850.1"/>
    </source>
</evidence>
<dbReference type="InterPro" id="IPR032259">
    <property type="entry name" value="HIBYL-CoA-H"/>
</dbReference>
<evidence type="ECO:0000256" key="2">
    <source>
        <dbReference type="ARBA" id="ARBA00011915"/>
    </source>
</evidence>
<keyword evidence="6" id="KW-1185">Reference proteome</keyword>
<dbReference type="Pfam" id="PF16113">
    <property type="entry name" value="ECH_2"/>
    <property type="match status" value="1"/>
</dbReference>
<reference evidence="5" key="1">
    <citation type="submission" date="2023-01" db="EMBL/GenBank/DDBJ databases">
        <title>Metagenome sequencing of chrysophaentin producing Chrysophaeum taylorii.</title>
        <authorList>
            <person name="Davison J."/>
            <person name="Bewley C."/>
        </authorList>
    </citation>
    <scope>NUCLEOTIDE SEQUENCE</scope>
    <source>
        <strain evidence="5">NIES-1699</strain>
    </source>
</reference>